<organism evidence="2 3">
    <name type="scientific">Mycobacterium vicinigordonae</name>
    <dbReference type="NCBI Taxonomy" id="1719132"/>
    <lineage>
        <taxon>Bacteria</taxon>
        <taxon>Bacillati</taxon>
        <taxon>Actinomycetota</taxon>
        <taxon>Actinomycetes</taxon>
        <taxon>Mycobacteriales</taxon>
        <taxon>Mycobacteriaceae</taxon>
        <taxon>Mycobacterium</taxon>
    </lineage>
</organism>
<dbReference type="AlphaFoldDB" id="A0A7D6HQH1"/>
<dbReference type="Gene3D" id="3.10.450.50">
    <property type="match status" value="1"/>
</dbReference>
<dbReference type="Proteomes" id="UP000510682">
    <property type="component" value="Chromosome"/>
</dbReference>
<dbReference type="RefSeq" id="WP_180916232.1">
    <property type="nucleotide sequence ID" value="NZ_CP059165.1"/>
</dbReference>
<feature type="domain" description="Limonene-1,2-epoxide hydrolase" evidence="1">
    <location>
        <begin position="9"/>
        <end position="126"/>
    </location>
</feature>
<dbReference type="InterPro" id="IPR032710">
    <property type="entry name" value="NTF2-like_dom_sf"/>
</dbReference>
<evidence type="ECO:0000259" key="1">
    <source>
        <dbReference type="Pfam" id="PF07858"/>
    </source>
</evidence>
<reference evidence="3" key="1">
    <citation type="submission" date="2020-07" db="EMBL/GenBank/DDBJ databases">
        <title>Description of Mycobacterium gordonae subsp. intergordonae subsp.nov. and Mycobacterium gordonae subsp. gordonae subsp. nov.</title>
        <authorList>
            <person name="Yu X."/>
        </authorList>
    </citation>
    <scope>NUCLEOTIDE SEQUENCE [LARGE SCALE GENOMIC DNA]</scope>
    <source>
        <strain evidence="3">24</strain>
    </source>
</reference>
<name>A0A7D6HQH1_9MYCO</name>
<accession>A0A7D6HQH1</accession>
<keyword evidence="3" id="KW-1185">Reference proteome</keyword>
<reference evidence="2 3" key="2">
    <citation type="submission" date="2020-07" db="EMBL/GenBank/DDBJ databases">
        <authorList>
            <person name="Yu X."/>
        </authorList>
    </citation>
    <scope>NUCLEOTIDE SEQUENCE [LARGE SCALE GENOMIC DNA]</scope>
    <source>
        <strain evidence="3">24</strain>
    </source>
</reference>
<dbReference type="InterPro" id="IPR013100">
    <property type="entry name" value="LEH"/>
</dbReference>
<dbReference type="EMBL" id="CP059165">
    <property type="protein sequence ID" value="QLL07631.1"/>
    <property type="molecule type" value="Genomic_DNA"/>
</dbReference>
<dbReference type="SUPFAM" id="SSF54427">
    <property type="entry name" value="NTF2-like"/>
    <property type="match status" value="1"/>
</dbReference>
<proteinExistence type="predicted"/>
<dbReference type="KEGG" id="mgor:H0P51_00970"/>
<evidence type="ECO:0000313" key="3">
    <source>
        <dbReference type="Proteomes" id="UP000510682"/>
    </source>
</evidence>
<protein>
    <submittedName>
        <fullName evidence="2">Nuclear transport factor 2 family protein</fullName>
    </submittedName>
</protein>
<reference evidence="3" key="3">
    <citation type="submission" date="2023-07" db="EMBL/GenBank/DDBJ databases">
        <title>Description of Mycobacterium gordonae subsp. intergordonae subsp.nov. and Mycobacterium gordonae subsp. gordonae subsp. nov.</title>
        <authorList>
            <person name="Huang H."/>
        </authorList>
    </citation>
    <scope>NUCLEOTIDE SEQUENCE [LARGE SCALE GENOMIC DNA]</scope>
    <source>
        <strain evidence="3">24</strain>
    </source>
</reference>
<sequence length="130" mass="14557">MTESAIDTEPDTVVREFCKLWLTGDIDAIVESFTEDAIYHNIPMPVLTGRAEIRDFIAGFLASFDGVDFVIHRQLSQDGVVMNERTDVLRRKDADDVPLPVMGVFEVRGGKIAAWRDYFDLATVTAAFSQ</sequence>
<dbReference type="Pfam" id="PF07858">
    <property type="entry name" value="LEH"/>
    <property type="match status" value="1"/>
</dbReference>
<evidence type="ECO:0000313" key="2">
    <source>
        <dbReference type="EMBL" id="QLL07631.1"/>
    </source>
</evidence>
<gene>
    <name evidence="2" type="ORF">H0P51_00970</name>
</gene>